<feature type="transmembrane region" description="Helical" evidence="17">
    <location>
        <begin position="124"/>
        <end position="142"/>
    </location>
</feature>
<evidence type="ECO:0000256" key="5">
    <source>
        <dbReference type="ARBA" id="ARBA00022475"/>
    </source>
</evidence>
<evidence type="ECO:0000313" key="18">
    <source>
        <dbReference type="EMBL" id="KRO48732.1"/>
    </source>
</evidence>
<keyword evidence="9 17" id="KW-0573">Peptidoglycan synthesis</keyword>
<reference evidence="18 19" key="1">
    <citation type="submission" date="2015-10" db="EMBL/GenBank/DDBJ databases">
        <title>Metagenome-Assembled Genomes uncover a global brackish microbiome.</title>
        <authorList>
            <person name="Hugerth L.W."/>
            <person name="Larsson J."/>
            <person name="Alneberg J."/>
            <person name="Lindh M.V."/>
            <person name="Legrand C."/>
            <person name="Pinhassi J."/>
            <person name="Andersson A.F."/>
        </authorList>
    </citation>
    <scope>NUCLEOTIDE SEQUENCE [LARGE SCALE GENOMIC DNA]</scope>
    <source>
        <strain evidence="18">BACL6 MAG-120924-bin43</strain>
    </source>
</reference>
<name>A0A0R2QF32_9ACTN</name>
<evidence type="ECO:0000256" key="2">
    <source>
        <dbReference type="ARBA" id="ARBA00010621"/>
    </source>
</evidence>
<feature type="transmembrane region" description="Helical" evidence="17">
    <location>
        <begin position="261"/>
        <end position="279"/>
    </location>
</feature>
<proteinExistence type="inferred from homology"/>
<evidence type="ECO:0000256" key="13">
    <source>
        <dbReference type="ARBA" id="ARBA00023316"/>
    </source>
</evidence>
<dbReference type="PANTHER" id="PTHR30622">
    <property type="entry name" value="UNDECAPRENYL-DIPHOSPHATASE"/>
    <property type="match status" value="1"/>
</dbReference>
<evidence type="ECO:0000256" key="4">
    <source>
        <dbReference type="ARBA" id="ARBA00021581"/>
    </source>
</evidence>
<keyword evidence="8 17" id="KW-0133">Cell shape</keyword>
<evidence type="ECO:0000256" key="3">
    <source>
        <dbReference type="ARBA" id="ARBA00012374"/>
    </source>
</evidence>
<evidence type="ECO:0000256" key="8">
    <source>
        <dbReference type="ARBA" id="ARBA00022960"/>
    </source>
</evidence>
<evidence type="ECO:0000256" key="12">
    <source>
        <dbReference type="ARBA" id="ARBA00023251"/>
    </source>
</evidence>
<dbReference type="GO" id="GO:0008360">
    <property type="term" value="P:regulation of cell shape"/>
    <property type="evidence" value="ECO:0007669"/>
    <property type="project" value="UniProtKB-KW"/>
</dbReference>
<keyword evidence="5 17" id="KW-1003">Cell membrane</keyword>
<evidence type="ECO:0000256" key="6">
    <source>
        <dbReference type="ARBA" id="ARBA00022692"/>
    </source>
</evidence>
<comment type="miscellaneous">
    <text evidence="17">Bacitracin is thought to be involved in the inhibition of peptidoglycan synthesis by sequestering undecaprenyl diphosphate, thereby reducing the pool of lipid carrier available.</text>
</comment>
<evidence type="ECO:0000256" key="11">
    <source>
        <dbReference type="ARBA" id="ARBA00023136"/>
    </source>
</evidence>
<accession>A0A0R2QF32</accession>
<dbReference type="EMBL" id="LIBJ01000065">
    <property type="protein sequence ID" value="KRO48732.1"/>
    <property type="molecule type" value="Genomic_DNA"/>
</dbReference>
<dbReference type="Pfam" id="PF02673">
    <property type="entry name" value="BacA"/>
    <property type="match status" value="1"/>
</dbReference>
<feature type="transmembrane region" description="Helical" evidence="17">
    <location>
        <begin position="193"/>
        <end position="214"/>
    </location>
</feature>
<keyword evidence="12 17" id="KW-0046">Antibiotic resistance</keyword>
<comment type="catalytic activity">
    <reaction evidence="16 17">
        <text>di-trans,octa-cis-undecaprenyl diphosphate + H2O = di-trans,octa-cis-undecaprenyl phosphate + phosphate + H(+)</text>
        <dbReference type="Rhea" id="RHEA:28094"/>
        <dbReference type="ChEBI" id="CHEBI:15377"/>
        <dbReference type="ChEBI" id="CHEBI:15378"/>
        <dbReference type="ChEBI" id="CHEBI:43474"/>
        <dbReference type="ChEBI" id="CHEBI:58405"/>
        <dbReference type="ChEBI" id="CHEBI:60392"/>
        <dbReference type="EC" id="3.6.1.27"/>
    </reaction>
</comment>
<sequence>MPILHAIILGLVQGLSEFLPISSSGHLALVPWLFGWNDFGNLANGAAVEKAFDTSLHLGTLFAVLFYLRQELIGYVREGIRIVVAPKRADKQMGRRAWLFVASAIPAGIAGTIGEQWVTEKLGTPVMIAISLIVFGLVLLLADRLAGERTESSFTARDAMLIGLAQVIALNPGTSRSGITITAARKFGFTRDAAARVSFLMSVPVIGGAVLFKLAKLAKDGIPEGLLTPMIVGIVTAGISGWIAMWGMMRVLRSRSFNGFVIYRVLIGTGVLLLAASSIR</sequence>
<organism evidence="18 19">
    <name type="scientific">Acidimicrobiia bacterium BACL6 MAG-120924-bin43</name>
    <dbReference type="NCBI Taxonomy" id="1655583"/>
    <lineage>
        <taxon>Bacteria</taxon>
        <taxon>Bacillati</taxon>
        <taxon>Actinomycetota</taxon>
        <taxon>Acidimicrobiia</taxon>
        <taxon>acIV cluster</taxon>
    </lineage>
</organism>
<dbReference type="GO" id="GO:0071555">
    <property type="term" value="P:cell wall organization"/>
    <property type="evidence" value="ECO:0007669"/>
    <property type="project" value="UniProtKB-KW"/>
</dbReference>
<dbReference type="GO" id="GO:0050380">
    <property type="term" value="F:undecaprenyl-diphosphatase activity"/>
    <property type="evidence" value="ECO:0007669"/>
    <property type="project" value="UniProtKB-UniRule"/>
</dbReference>
<evidence type="ECO:0000256" key="14">
    <source>
        <dbReference type="ARBA" id="ARBA00032707"/>
    </source>
</evidence>
<gene>
    <name evidence="17" type="primary">uppP</name>
    <name evidence="18" type="ORF">ABR75_05345</name>
</gene>
<keyword evidence="10 17" id="KW-1133">Transmembrane helix</keyword>
<keyword evidence="6 17" id="KW-0812">Transmembrane</keyword>
<evidence type="ECO:0000256" key="1">
    <source>
        <dbReference type="ARBA" id="ARBA00004651"/>
    </source>
</evidence>
<evidence type="ECO:0000256" key="7">
    <source>
        <dbReference type="ARBA" id="ARBA00022801"/>
    </source>
</evidence>
<feature type="transmembrane region" description="Helical" evidence="17">
    <location>
        <begin position="226"/>
        <end position="249"/>
    </location>
</feature>
<comment type="caution">
    <text evidence="18">The sequence shown here is derived from an EMBL/GenBank/DDBJ whole genome shotgun (WGS) entry which is preliminary data.</text>
</comment>
<evidence type="ECO:0000256" key="16">
    <source>
        <dbReference type="ARBA" id="ARBA00047594"/>
    </source>
</evidence>
<dbReference type="GO" id="GO:0005886">
    <property type="term" value="C:plasma membrane"/>
    <property type="evidence" value="ECO:0007669"/>
    <property type="project" value="UniProtKB-SubCell"/>
</dbReference>
<evidence type="ECO:0000256" key="15">
    <source>
        <dbReference type="ARBA" id="ARBA00032932"/>
    </source>
</evidence>
<dbReference type="InterPro" id="IPR003824">
    <property type="entry name" value="UppP"/>
</dbReference>
<keyword evidence="11 17" id="KW-0472">Membrane</keyword>
<comment type="similarity">
    <text evidence="2 17">Belongs to the UppP family.</text>
</comment>
<dbReference type="PANTHER" id="PTHR30622:SF4">
    <property type="entry name" value="UNDECAPRENYL-DIPHOSPHATASE"/>
    <property type="match status" value="1"/>
</dbReference>
<dbReference type="AlphaFoldDB" id="A0A0R2QF32"/>
<feature type="transmembrane region" description="Helical" evidence="17">
    <location>
        <begin position="97"/>
        <end position="118"/>
    </location>
</feature>
<dbReference type="HAMAP" id="MF_01006">
    <property type="entry name" value="Undec_diphosphatase"/>
    <property type="match status" value="1"/>
</dbReference>
<protein>
    <recommendedName>
        <fullName evidence="4 17">Undecaprenyl-diphosphatase</fullName>
        <ecNumber evidence="3 17">3.6.1.27</ecNumber>
    </recommendedName>
    <alternativeName>
        <fullName evidence="15 17">Bacitracin resistance protein</fullName>
    </alternativeName>
    <alternativeName>
        <fullName evidence="14 17">Undecaprenyl pyrophosphate phosphatase</fullName>
    </alternativeName>
</protein>
<evidence type="ECO:0000313" key="19">
    <source>
        <dbReference type="Proteomes" id="UP000051017"/>
    </source>
</evidence>
<dbReference type="EC" id="3.6.1.27" evidence="3 17"/>
<dbReference type="Proteomes" id="UP000051017">
    <property type="component" value="Unassembled WGS sequence"/>
</dbReference>
<evidence type="ECO:0000256" key="17">
    <source>
        <dbReference type="HAMAP-Rule" id="MF_01006"/>
    </source>
</evidence>
<comment type="function">
    <text evidence="17">Catalyzes the dephosphorylation of undecaprenyl diphosphate (UPP). Confers resistance to bacitracin.</text>
</comment>
<dbReference type="GO" id="GO:0046677">
    <property type="term" value="P:response to antibiotic"/>
    <property type="evidence" value="ECO:0007669"/>
    <property type="project" value="UniProtKB-UniRule"/>
</dbReference>
<dbReference type="GO" id="GO:0009252">
    <property type="term" value="P:peptidoglycan biosynthetic process"/>
    <property type="evidence" value="ECO:0007669"/>
    <property type="project" value="UniProtKB-KW"/>
</dbReference>
<keyword evidence="7 17" id="KW-0378">Hydrolase</keyword>
<evidence type="ECO:0000256" key="9">
    <source>
        <dbReference type="ARBA" id="ARBA00022984"/>
    </source>
</evidence>
<keyword evidence="13 17" id="KW-0961">Cell wall biogenesis/degradation</keyword>
<evidence type="ECO:0000256" key="10">
    <source>
        <dbReference type="ARBA" id="ARBA00022989"/>
    </source>
</evidence>
<comment type="subcellular location">
    <subcellularLocation>
        <location evidence="1 17">Cell membrane</location>
        <topology evidence="1 17">Multi-pass membrane protein</topology>
    </subcellularLocation>
</comment>